<feature type="domain" description="Molybdopterin oxidoreductase" evidence="4">
    <location>
        <begin position="59"/>
        <end position="458"/>
    </location>
</feature>
<dbReference type="InterPro" id="IPR050123">
    <property type="entry name" value="Prok_molybdopt-oxidoreductase"/>
</dbReference>
<dbReference type="Gene3D" id="3.40.228.10">
    <property type="entry name" value="Dimethylsulfoxide Reductase, domain 2"/>
    <property type="match status" value="1"/>
</dbReference>
<reference evidence="6 7" key="1">
    <citation type="submission" date="2016-04" db="EMBL/GenBank/DDBJ databases">
        <title>Complete genome sequence of Thermococcus pacificus type strain P4.</title>
        <authorList>
            <person name="Oger P.M."/>
        </authorList>
    </citation>
    <scope>NUCLEOTIDE SEQUENCE [LARGE SCALE GENOMIC DNA]</scope>
    <source>
        <strain evidence="6 7">P-4</strain>
    </source>
</reference>
<accession>A0A218P884</accession>
<evidence type="ECO:0000313" key="7">
    <source>
        <dbReference type="Proteomes" id="UP000197418"/>
    </source>
</evidence>
<dbReference type="GO" id="GO:0046872">
    <property type="term" value="F:metal ion binding"/>
    <property type="evidence" value="ECO:0007669"/>
    <property type="project" value="UniProtKB-KW"/>
</dbReference>
<evidence type="ECO:0000259" key="5">
    <source>
        <dbReference type="Pfam" id="PF01568"/>
    </source>
</evidence>
<name>A0A218P884_9EURY</name>
<dbReference type="Pfam" id="PF00384">
    <property type="entry name" value="Molybdopterin"/>
    <property type="match status" value="1"/>
</dbReference>
<dbReference type="GeneID" id="33315903"/>
<evidence type="ECO:0000256" key="3">
    <source>
        <dbReference type="ARBA" id="ARBA00023014"/>
    </source>
</evidence>
<evidence type="ECO:0000256" key="2">
    <source>
        <dbReference type="ARBA" id="ARBA00023004"/>
    </source>
</evidence>
<dbReference type="OrthoDB" id="23466at2157"/>
<dbReference type="Gene3D" id="2.20.25.90">
    <property type="entry name" value="ADC-like domains"/>
    <property type="match status" value="1"/>
</dbReference>
<dbReference type="Gene3D" id="3.40.50.740">
    <property type="match status" value="1"/>
</dbReference>
<dbReference type="CDD" id="cd02775">
    <property type="entry name" value="MopB_CT"/>
    <property type="match status" value="1"/>
</dbReference>
<dbReference type="PANTHER" id="PTHR43105">
    <property type="entry name" value="RESPIRATORY NITRATE REDUCTASE"/>
    <property type="match status" value="1"/>
</dbReference>
<dbReference type="GO" id="GO:0016491">
    <property type="term" value="F:oxidoreductase activity"/>
    <property type="evidence" value="ECO:0007669"/>
    <property type="project" value="InterPro"/>
</dbReference>
<dbReference type="SUPFAM" id="SSF53706">
    <property type="entry name" value="Formate dehydrogenase/DMSO reductase, domains 1-3"/>
    <property type="match status" value="1"/>
</dbReference>
<organism evidence="6 7">
    <name type="scientific">Thermococcus pacificus</name>
    <dbReference type="NCBI Taxonomy" id="71998"/>
    <lineage>
        <taxon>Archaea</taxon>
        <taxon>Methanobacteriati</taxon>
        <taxon>Methanobacteriota</taxon>
        <taxon>Thermococci</taxon>
        <taxon>Thermococcales</taxon>
        <taxon>Thermococcaceae</taxon>
        <taxon>Thermococcus</taxon>
    </lineage>
</organism>
<keyword evidence="1" id="KW-0479">Metal-binding</keyword>
<proteinExistence type="predicted"/>
<dbReference type="RefSeq" id="WP_088854246.1">
    <property type="nucleotide sequence ID" value="NZ_CP015102.1"/>
</dbReference>
<keyword evidence="2" id="KW-0408">Iron</keyword>
<keyword evidence="7" id="KW-1185">Reference proteome</keyword>
<gene>
    <name evidence="6" type="ORF">A3L08_06500</name>
</gene>
<dbReference type="GO" id="GO:0016020">
    <property type="term" value="C:membrane"/>
    <property type="evidence" value="ECO:0007669"/>
    <property type="project" value="TreeGrafter"/>
</dbReference>
<dbReference type="Proteomes" id="UP000197418">
    <property type="component" value="Chromosome"/>
</dbReference>
<dbReference type="SUPFAM" id="SSF50692">
    <property type="entry name" value="ADC-like"/>
    <property type="match status" value="1"/>
</dbReference>
<dbReference type="InterPro" id="IPR009010">
    <property type="entry name" value="Asp_de-COase-like_dom_sf"/>
</dbReference>
<dbReference type="InterPro" id="IPR006656">
    <property type="entry name" value="Mopterin_OxRdtase"/>
</dbReference>
<evidence type="ECO:0008006" key="8">
    <source>
        <dbReference type="Google" id="ProtNLM"/>
    </source>
</evidence>
<feature type="domain" description="Molybdopterin dinucleotide-binding" evidence="5">
    <location>
        <begin position="539"/>
        <end position="592"/>
    </location>
</feature>
<evidence type="ECO:0000313" key="6">
    <source>
        <dbReference type="EMBL" id="ASJ06997.1"/>
    </source>
</evidence>
<dbReference type="PANTHER" id="PTHR43105:SF10">
    <property type="entry name" value="NADH-QUINONE OXIDOREDUCTASE SUBUNIT G"/>
    <property type="match status" value="1"/>
</dbReference>
<evidence type="ECO:0000256" key="1">
    <source>
        <dbReference type="ARBA" id="ARBA00022723"/>
    </source>
</evidence>
<dbReference type="Gene3D" id="2.40.40.20">
    <property type="match status" value="1"/>
</dbReference>
<sequence>MRTIVTCFHCGIGCRVEVKKKRSRPHEINYLRDLNVPNYYGKLCSRGNLMFEPTVENKRIKRPMKALEEGKFVEISWADALREVSFQLSRYARDDPSMLGFIGGETVSNESAYLFQKLARLLGTNNIDTTASLSQGVLIRPVLDMGAWEHWADFADIDGADLIIVWGADLARNYPVLLGRIARARERGARVVLVDPVNGRASKFADFYLRPLPGTDVFLALSIMNYLVKTDERFGAVLPEDVLKLVSRSPPSYGEELTGVQERDIKAVAHEILRSSGGIILLGSGAVMNENGASFVRAIITLAFVSGMKFLPISRYGNSQGVLDMGLLPDLLPGYTPYSEGRDFQKAWLVEGLNPNPGKSLAEMLDGGINVFYLLGADLIRHIPGALDALRNAEFIIMQDSFMTETAKFADIIFPSALLYEEGGSTTNSERRVLWCEKAKRPPGEARGAVSILGEVGKAINLPGFNYTFPEEVLREISLLIPDYPGPRELVGSPEGALLKRPNGVKRKFVPLIPAKHPEGEVLLIRGHSGRFMPELLAGKMGETDVVLISPEDASRLGVSNGDRISIEVDGNRITVRAKVSNRTLKGVAVVHWDLVRAALPAKSSENCLVSRIYPCRIRGDEM</sequence>
<dbReference type="Pfam" id="PF01568">
    <property type="entry name" value="Molydop_binding"/>
    <property type="match status" value="1"/>
</dbReference>
<protein>
    <recommendedName>
        <fullName evidence="8">Formate dehydrogenase</fullName>
    </recommendedName>
</protein>
<keyword evidence="3" id="KW-0411">Iron-sulfur</keyword>
<dbReference type="GO" id="GO:0043546">
    <property type="term" value="F:molybdopterin cofactor binding"/>
    <property type="evidence" value="ECO:0007669"/>
    <property type="project" value="InterPro"/>
</dbReference>
<dbReference type="KEGG" id="tpaf:A3L08_06500"/>
<dbReference type="EMBL" id="CP015102">
    <property type="protein sequence ID" value="ASJ06997.1"/>
    <property type="molecule type" value="Genomic_DNA"/>
</dbReference>
<dbReference type="AlphaFoldDB" id="A0A218P884"/>
<evidence type="ECO:0000259" key="4">
    <source>
        <dbReference type="Pfam" id="PF00384"/>
    </source>
</evidence>
<dbReference type="GO" id="GO:0051536">
    <property type="term" value="F:iron-sulfur cluster binding"/>
    <property type="evidence" value="ECO:0007669"/>
    <property type="project" value="UniProtKB-KW"/>
</dbReference>
<dbReference type="InterPro" id="IPR006657">
    <property type="entry name" value="MoPterin_dinucl-bd_dom"/>
</dbReference>